<feature type="binding site" evidence="15">
    <location>
        <position position="118"/>
    </location>
    <ligand>
        <name>(2R)-3-phosphoglycerate</name>
        <dbReference type="ChEBI" id="CHEBI:58272"/>
    </ligand>
</feature>
<reference evidence="18 19" key="1">
    <citation type="journal article" date="2016" name="Antonie Van Leeuwenhoek">
        <title>Bacillus depressus sp. nov., isolated from soil of a sunflower field.</title>
        <authorList>
            <person name="Wei X."/>
            <person name="Xin D."/>
            <person name="Xin Y."/>
            <person name="Zhang H."/>
            <person name="Wang T."/>
            <person name="Zhang J."/>
        </authorList>
    </citation>
    <scope>NUCLEOTIDE SEQUENCE [LARGE SCALE GENOMIC DNA]</scope>
    <source>
        <strain evidence="18 19">BZ1</strain>
    </source>
</reference>
<gene>
    <name evidence="14" type="primary">pgk</name>
    <name evidence="18" type="ORF">F7731_23240</name>
</gene>
<evidence type="ECO:0000256" key="17">
    <source>
        <dbReference type="RuleBase" id="RU000532"/>
    </source>
</evidence>
<evidence type="ECO:0000313" key="19">
    <source>
        <dbReference type="Proteomes" id="UP000481030"/>
    </source>
</evidence>
<dbReference type="PIRSF" id="PIRSF000724">
    <property type="entry name" value="Pgk"/>
    <property type="match status" value="1"/>
</dbReference>
<dbReference type="GO" id="GO:0006096">
    <property type="term" value="P:glycolytic process"/>
    <property type="evidence" value="ECO:0007669"/>
    <property type="project" value="UniProtKB-UniRule"/>
</dbReference>
<keyword evidence="13 14" id="KW-0324">Glycolysis</keyword>
<accession>A0A6L3V3K4</accession>
<sequence length="394" mass="42741">MNKKSVKDVELKGKRVFCRVDFNVPMEDGKITDETRIRAAIPTIKYLIDQGAKVVLASHLGRPKGNVVEELRLTPVAVRLFELLGKEVKKADEAYGATVKGMIETMAEGDVLLLENVRFYPGEEKNDPELAKAFADLADVYVNDAFGAAHRAHASTEGIAHYLPAVSGLLMEKELHVLGKALSNPERPFTAIIGGAKVKDKIDVIENLLDKVDNLIIGGGLAFTFVKAKGHEIGKSLLEEDKIELAKSFMQKAEEKGVKFYMPVDAVVADEFSQTANAQTVEIDQIPEDWMALDIGPKTAEIYSDVIYSSKLVIWNGPMGVFEWSKFAGGTRTVAETLAEANDTYSVIGGGDSAAAVEKFHLADRMSHISTGGGASLEFMEGKALPGVVALNDK</sequence>
<feature type="binding site" evidence="14 16">
    <location>
        <position position="323"/>
    </location>
    <ligand>
        <name>ATP</name>
        <dbReference type="ChEBI" id="CHEBI:30616"/>
    </ligand>
</feature>
<protein>
    <recommendedName>
        <fullName evidence="7 14">Phosphoglycerate kinase</fullName>
        <ecNumber evidence="6 14">2.7.2.3</ecNumber>
    </recommendedName>
</protein>
<dbReference type="EMBL" id="WBOS01000021">
    <property type="protein sequence ID" value="KAB2329052.1"/>
    <property type="molecule type" value="Genomic_DNA"/>
</dbReference>
<keyword evidence="10 14" id="KW-0547">Nucleotide-binding</keyword>
<dbReference type="PROSITE" id="PS00111">
    <property type="entry name" value="PGLYCERATE_KINASE"/>
    <property type="match status" value="1"/>
</dbReference>
<evidence type="ECO:0000256" key="15">
    <source>
        <dbReference type="PIRSR" id="PIRSR000724-1"/>
    </source>
</evidence>
<dbReference type="Proteomes" id="UP000481030">
    <property type="component" value="Unassembled WGS sequence"/>
</dbReference>
<keyword evidence="9 14" id="KW-0808">Transferase</keyword>
<dbReference type="GO" id="GO:0006094">
    <property type="term" value="P:gluconeogenesis"/>
    <property type="evidence" value="ECO:0007669"/>
    <property type="project" value="TreeGrafter"/>
</dbReference>
<name>A0A6L3V3K4_9BACI</name>
<dbReference type="SUPFAM" id="SSF53748">
    <property type="entry name" value="Phosphoglycerate kinase"/>
    <property type="match status" value="1"/>
</dbReference>
<evidence type="ECO:0000256" key="9">
    <source>
        <dbReference type="ARBA" id="ARBA00022679"/>
    </source>
</evidence>
<comment type="caution">
    <text evidence="14">Lacks conserved residue(s) required for the propagation of feature annotation.</text>
</comment>
<dbReference type="GO" id="GO:0004618">
    <property type="term" value="F:phosphoglycerate kinase activity"/>
    <property type="evidence" value="ECO:0007669"/>
    <property type="project" value="UniProtKB-UniRule"/>
</dbReference>
<comment type="similarity">
    <text evidence="4 14 17">Belongs to the phosphoglycerate kinase family.</text>
</comment>
<proteinExistence type="inferred from homology"/>
<evidence type="ECO:0000313" key="18">
    <source>
        <dbReference type="EMBL" id="KAB2329052.1"/>
    </source>
</evidence>
<dbReference type="InterPro" id="IPR015911">
    <property type="entry name" value="Phosphoglycerate_kinase_CS"/>
</dbReference>
<comment type="catalytic activity">
    <reaction evidence="1 14 17">
        <text>(2R)-3-phosphoglycerate + ATP = (2R)-3-phospho-glyceroyl phosphate + ADP</text>
        <dbReference type="Rhea" id="RHEA:14801"/>
        <dbReference type="ChEBI" id="CHEBI:30616"/>
        <dbReference type="ChEBI" id="CHEBI:57604"/>
        <dbReference type="ChEBI" id="CHEBI:58272"/>
        <dbReference type="ChEBI" id="CHEBI:456216"/>
        <dbReference type="EC" id="2.7.2.3"/>
    </reaction>
</comment>
<comment type="caution">
    <text evidence="18">The sequence shown here is derived from an EMBL/GenBank/DDBJ whole genome shotgun (WGS) entry which is preliminary data.</text>
</comment>
<evidence type="ECO:0000256" key="14">
    <source>
        <dbReference type="HAMAP-Rule" id="MF_00145"/>
    </source>
</evidence>
<dbReference type="FunFam" id="3.40.50.1260:FF:000002">
    <property type="entry name" value="Phosphoglycerate kinase"/>
    <property type="match status" value="1"/>
</dbReference>
<dbReference type="InterPro" id="IPR036043">
    <property type="entry name" value="Phosphoglycerate_kinase_sf"/>
</dbReference>
<dbReference type="AlphaFoldDB" id="A0A6L3V3K4"/>
<evidence type="ECO:0000256" key="12">
    <source>
        <dbReference type="ARBA" id="ARBA00022840"/>
    </source>
</evidence>
<comment type="pathway">
    <text evidence="3 14">Carbohydrate degradation; glycolysis; pyruvate from D-glyceraldehyde 3-phosphate: step 2/5.</text>
</comment>
<keyword evidence="12 14" id="KW-0067">ATP-binding</keyword>
<comment type="subcellular location">
    <subcellularLocation>
        <location evidence="2 14">Cytoplasm</location>
    </subcellularLocation>
</comment>
<dbReference type="FunFam" id="3.40.50.1260:FF:000001">
    <property type="entry name" value="Phosphoglycerate kinase"/>
    <property type="match status" value="1"/>
</dbReference>
<keyword evidence="14" id="KW-0597">Phosphoprotein</keyword>
<evidence type="ECO:0000256" key="16">
    <source>
        <dbReference type="PIRSR" id="PIRSR000724-2"/>
    </source>
</evidence>
<feature type="binding site" evidence="14">
    <location>
        <position position="36"/>
    </location>
    <ligand>
        <name>substrate</name>
    </ligand>
</feature>
<dbReference type="OrthoDB" id="9808460at2"/>
<dbReference type="RefSeq" id="WP_151537170.1">
    <property type="nucleotide sequence ID" value="NZ_WBOS01000021.1"/>
</dbReference>
<feature type="binding site" evidence="14 16">
    <location>
        <begin position="350"/>
        <end position="353"/>
    </location>
    <ligand>
        <name>ATP</name>
        <dbReference type="ChEBI" id="CHEBI:30616"/>
    </ligand>
</feature>
<evidence type="ECO:0000256" key="7">
    <source>
        <dbReference type="ARBA" id="ARBA00016471"/>
    </source>
</evidence>
<evidence type="ECO:0000256" key="6">
    <source>
        <dbReference type="ARBA" id="ARBA00013061"/>
    </source>
</evidence>
<dbReference type="GO" id="GO:0043531">
    <property type="term" value="F:ADP binding"/>
    <property type="evidence" value="ECO:0007669"/>
    <property type="project" value="TreeGrafter"/>
</dbReference>
<dbReference type="Gene3D" id="3.40.50.1260">
    <property type="entry name" value="Phosphoglycerate kinase, N-terminal domain"/>
    <property type="match status" value="2"/>
</dbReference>
<dbReference type="CDD" id="cd00318">
    <property type="entry name" value="Phosphoglycerate_kinase"/>
    <property type="match status" value="1"/>
</dbReference>
<organism evidence="18 19">
    <name type="scientific">Cytobacillus depressus</name>
    <dbReference type="NCBI Taxonomy" id="1602942"/>
    <lineage>
        <taxon>Bacteria</taxon>
        <taxon>Bacillati</taxon>
        <taxon>Bacillota</taxon>
        <taxon>Bacilli</taxon>
        <taxon>Bacillales</taxon>
        <taxon>Bacillaceae</taxon>
        <taxon>Cytobacillus</taxon>
    </lineage>
</organism>
<dbReference type="Pfam" id="PF00162">
    <property type="entry name" value="PGK"/>
    <property type="match status" value="1"/>
</dbReference>
<feature type="binding site" evidence="14">
    <location>
        <position position="118"/>
    </location>
    <ligand>
        <name>substrate</name>
    </ligand>
</feature>
<dbReference type="InterPro" id="IPR015824">
    <property type="entry name" value="Phosphoglycerate_kinase_N"/>
</dbReference>
<feature type="binding site" evidence="14 16">
    <location>
        <position position="201"/>
    </location>
    <ligand>
        <name>ATP</name>
        <dbReference type="ChEBI" id="CHEBI:30616"/>
    </ligand>
</feature>
<evidence type="ECO:0000256" key="1">
    <source>
        <dbReference type="ARBA" id="ARBA00000642"/>
    </source>
</evidence>
<dbReference type="InterPro" id="IPR001576">
    <property type="entry name" value="Phosphoglycerate_kinase"/>
</dbReference>
<feature type="binding site" evidence="15">
    <location>
        <position position="151"/>
    </location>
    <ligand>
        <name>(2R)-3-phosphoglycerate</name>
        <dbReference type="ChEBI" id="CHEBI:58272"/>
    </ligand>
</feature>
<comment type="subunit">
    <text evidence="5 14">Monomer.</text>
</comment>
<evidence type="ECO:0000256" key="5">
    <source>
        <dbReference type="ARBA" id="ARBA00011245"/>
    </source>
</evidence>
<dbReference type="GO" id="GO:0005829">
    <property type="term" value="C:cytosol"/>
    <property type="evidence" value="ECO:0007669"/>
    <property type="project" value="TreeGrafter"/>
</dbReference>
<dbReference type="PANTHER" id="PTHR11406">
    <property type="entry name" value="PHOSPHOGLYCERATE KINASE"/>
    <property type="match status" value="1"/>
</dbReference>
<evidence type="ECO:0000256" key="2">
    <source>
        <dbReference type="ARBA" id="ARBA00004496"/>
    </source>
</evidence>
<dbReference type="GO" id="GO:0005524">
    <property type="term" value="F:ATP binding"/>
    <property type="evidence" value="ECO:0007669"/>
    <property type="project" value="UniProtKB-KW"/>
</dbReference>
<evidence type="ECO:0000256" key="8">
    <source>
        <dbReference type="ARBA" id="ARBA00022490"/>
    </source>
</evidence>
<feature type="modified residue" description="Phosphoserine" evidence="14">
    <location>
        <position position="183"/>
    </location>
</feature>
<feature type="binding site" evidence="14 15">
    <location>
        <begin position="59"/>
        <end position="62"/>
    </location>
    <ligand>
        <name>substrate</name>
    </ligand>
</feature>
<evidence type="ECO:0000256" key="11">
    <source>
        <dbReference type="ARBA" id="ARBA00022777"/>
    </source>
</evidence>
<dbReference type="PANTHER" id="PTHR11406:SF23">
    <property type="entry name" value="PHOSPHOGLYCERATE KINASE 1, CHLOROPLASTIC-RELATED"/>
    <property type="match status" value="1"/>
</dbReference>
<keyword evidence="8 14" id="KW-0963">Cytoplasm</keyword>
<feature type="modified residue" description="Phosphothreonine" evidence="14">
    <location>
        <position position="299"/>
    </location>
</feature>
<feature type="binding site" evidence="14">
    <location>
        <position position="151"/>
    </location>
    <ligand>
        <name>substrate</name>
    </ligand>
</feature>
<evidence type="ECO:0000256" key="4">
    <source>
        <dbReference type="ARBA" id="ARBA00008982"/>
    </source>
</evidence>
<dbReference type="HAMAP" id="MF_00145">
    <property type="entry name" value="Phosphoglyc_kinase"/>
    <property type="match status" value="1"/>
</dbReference>
<feature type="binding site" evidence="15">
    <location>
        <position position="36"/>
    </location>
    <ligand>
        <name>(2R)-3-phosphoglycerate</name>
        <dbReference type="ChEBI" id="CHEBI:58272"/>
    </ligand>
</feature>
<keyword evidence="19" id="KW-1185">Reference proteome</keyword>
<dbReference type="PRINTS" id="PR00477">
    <property type="entry name" value="PHGLYCKINASE"/>
</dbReference>
<evidence type="ECO:0000256" key="13">
    <source>
        <dbReference type="ARBA" id="ARBA00023152"/>
    </source>
</evidence>
<feature type="binding site" evidence="14 15">
    <location>
        <begin position="21"/>
        <end position="23"/>
    </location>
    <ligand>
        <name>substrate</name>
    </ligand>
</feature>
<dbReference type="UniPathway" id="UPA00109">
    <property type="reaction ID" value="UER00185"/>
</dbReference>
<evidence type="ECO:0000256" key="3">
    <source>
        <dbReference type="ARBA" id="ARBA00004838"/>
    </source>
</evidence>
<dbReference type="EC" id="2.7.2.3" evidence="6 14"/>
<evidence type="ECO:0000256" key="10">
    <source>
        <dbReference type="ARBA" id="ARBA00022741"/>
    </source>
</evidence>
<keyword evidence="11 14" id="KW-0418">Kinase</keyword>